<keyword evidence="4" id="KW-1185">Reference proteome</keyword>
<name>A0ABS2D9N3_9SPHN</name>
<dbReference type="NCBIfam" id="TIGR02595">
    <property type="entry name" value="PEP_CTERM"/>
    <property type="match status" value="1"/>
</dbReference>
<reference evidence="3 4" key="1">
    <citation type="submission" date="2020-12" db="EMBL/GenBank/DDBJ databases">
        <title>Sphingomonas sp.</title>
        <authorList>
            <person name="Kim M.K."/>
        </authorList>
    </citation>
    <scope>NUCLEOTIDE SEQUENCE [LARGE SCALE GENOMIC DNA]</scope>
    <source>
        <strain evidence="3 4">BT552</strain>
    </source>
</reference>
<keyword evidence="1" id="KW-0732">Signal</keyword>
<feature type="chain" id="PRO_5046857319" evidence="1">
    <location>
        <begin position="25"/>
        <end position="238"/>
    </location>
</feature>
<dbReference type="Proteomes" id="UP000763641">
    <property type="component" value="Unassembled WGS sequence"/>
</dbReference>
<sequence length="238" mass="24482">MSKLINKMLLAAVAVVAAPSSAYAADAFTSFNGTQGAGGFFYGETSNPNVGFQGFTANTNCFISGSTCLQRAANGDVPGFTKSTTPSFQYGTVNVPADRLLIHPAQDGSILTSLYRTPTAGSYNIRGTYTIQDINPTGVNVGFVAAPGGAVSNTALGQIGAGNTSGSFFTTLFLNAGDLVGFTFDNASNYSNDSVGFNFTVVSSVPEPANWAMMIAGVGIAGGALRRRRSVKTTVSFA</sequence>
<organism evidence="3 4">
    <name type="scientific">Sphingomonas longa</name>
    <dbReference type="NCBI Taxonomy" id="2778730"/>
    <lineage>
        <taxon>Bacteria</taxon>
        <taxon>Pseudomonadati</taxon>
        <taxon>Pseudomonadota</taxon>
        <taxon>Alphaproteobacteria</taxon>
        <taxon>Sphingomonadales</taxon>
        <taxon>Sphingomonadaceae</taxon>
        <taxon>Sphingomonas</taxon>
    </lineage>
</organism>
<evidence type="ECO:0000256" key="1">
    <source>
        <dbReference type="SAM" id="SignalP"/>
    </source>
</evidence>
<feature type="domain" description="Ice-binding protein C-terminal" evidence="2">
    <location>
        <begin position="204"/>
        <end position="228"/>
    </location>
</feature>
<dbReference type="Pfam" id="PF07589">
    <property type="entry name" value="PEP-CTERM"/>
    <property type="match status" value="1"/>
</dbReference>
<dbReference type="InterPro" id="IPR013424">
    <property type="entry name" value="Ice-binding_C"/>
</dbReference>
<dbReference type="RefSeq" id="WP_204199746.1">
    <property type="nucleotide sequence ID" value="NZ_JAFEMC010000004.1"/>
</dbReference>
<evidence type="ECO:0000313" key="3">
    <source>
        <dbReference type="EMBL" id="MBM6577643.1"/>
    </source>
</evidence>
<proteinExistence type="predicted"/>
<gene>
    <name evidence="3" type="ORF">ILT43_14770</name>
</gene>
<accession>A0ABS2D9N3</accession>
<evidence type="ECO:0000313" key="4">
    <source>
        <dbReference type="Proteomes" id="UP000763641"/>
    </source>
</evidence>
<dbReference type="NCBIfam" id="NF035944">
    <property type="entry name" value="PEPxxWA-CTERM"/>
    <property type="match status" value="1"/>
</dbReference>
<dbReference type="EMBL" id="JAFEMC010000004">
    <property type="protein sequence ID" value="MBM6577643.1"/>
    <property type="molecule type" value="Genomic_DNA"/>
</dbReference>
<comment type="caution">
    <text evidence="3">The sequence shown here is derived from an EMBL/GenBank/DDBJ whole genome shotgun (WGS) entry which is preliminary data.</text>
</comment>
<protein>
    <submittedName>
        <fullName evidence="3">PEP-CTERM sorting domain-containing protein</fullName>
    </submittedName>
</protein>
<evidence type="ECO:0000259" key="2">
    <source>
        <dbReference type="Pfam" id="PF07589"/>
    </source>
</evidence>
<feature type="signal peptide" evidence="1">
    <location>
        <begin position="1"/>
        <end position="24"/>
    </location>
</feature>